<keyword evidence="4 7" id="KW-0418">Kinase</keyword>
<dbReference type="GO" id="GO:0000155">
    <property type="term" value="F:phosphorelay sensor kinase activity"/>
    <property type="evidence" value="ECO:0007669"/>
    <property type="project" value="InterPro"/>
</dbReference>
<dbReference type="PANTHER" id="PTHR43047">
    <property type="entry name" value="TWO-COMPONENT HISTIDINE PROTEIN KINASE"/>
    <property type="match status" value="1"/>
</dbReference>
<dbReference type="RefSeq" id="WP_172443081.1">
    <property type="nucleotide sequence ID" value="NZ_LT960611.1"/>
</dbReference>
<keyword evidence="3 7" id="KW-0808">Transferase</keyword>
<dbReference type="InterPro" id="IPR035965">
    <property type="entry name" value="PAS-like_dom_sf"/>
</dbReference>
<dbReference type="NCBIfam" id="TIGR00229">
    <property type="entry name" value="sensory_box"/>
    <property type="match status" value="1"/>
</dbReference>
<dbReference type="Pfam" id="PF00512">
    <property type="entry name" value="HisKA"/>
    <property type="match status" value="1"/>
</dbReference>
<evidence type="ECO:0000256" key="1">
    <source>
        <dbReference type="ARBA" id="ARBA00000085"/>
    </source>
</evidence>
<dbReference type="SUPFAM" id="SSF47384">
    <property type="entry name" value="Homodimeric domain of signal transducing histidine kinase"/>
    <property type="match status" value="1"/>
</dbReference>
<feature type="domain" description="PAC" evidence="6">
    <location>
        <begin position="90"/>
        <end position="143"/>
    </location>
</feature>
<comment type="catalytic activity">
    <reaction evidence="1">
        <text>ATP + protein L-histidine = ADP + protein N-phospho-L-histidine.</text>
        <dbReference type="EC" id="2.7.13.3"/>
    </reaction>
</comment>
<protein>
    <recommendedName>
        <fullName evidence="2">histidine kinase</fullName>
        <ecNumber evidence="2">2.7.13.3</ecNumber>
    </recommendedName>
</protein>
<accession>A0A2N8ZBA8</accession>
<proteinExistence type="predicted"/>
<dbReference type="GO" id="GO:0005886">
    <property type="term" value="C:plasma membrane"/>
    <property type="evidence" value="ECO:0007669"/>
    <property type="project" value="TreeGrafter"/>
</dbReference>
<dbReference type="InterPro" id="IPR000700">
    <property type="entry name" value="PAS-assoc_C"/>
</dbReference>
<dbReference type="KEGG" id="vta:A1210"/>
<organism evidence="7 8">
    <name type="scientific">Vibrio tapetis subsp. tapetis</name>
    <dbReference type="NCBI Taxonomy" id="1671868"/>
    <lineage>
        <taxon>Bacteria</taxon>
        <taxon>Pseudomonadati</taxon>
        <taxon>Pseudomonadota</taxon>
        <taxon>Gammaproteobacteria</taxon>
        <taxon>Vibrionales</taxon>
        <taxon>Vibrionaceae</taxon>
        <taxon>Vibrio</taxon>
    </lineage>
</organism>
<dbReference type="InterPro" id="IPR003661">
    <property type="entry name" value="HisK_dim/P_dom"/>
</dbReference>
<evidence type="ECO:0000259" key="6">
    <source>
        <dbReference type="PROSITE" id="PS50113"/>
    </source>
</evidence>
<evidence type="ECO:0000313" key="7">
    <source>
        <dbReference type="EMBL" id="SON49189.1"/>
    </source>
</evidence>
<dbReference type="InterPro" id="IPR036097">
    <property type="entry name" value="HisK_dim/P_sf"/>
</dbReference>
<dbReference type="AlphaFoldDB" id="A0A2N8ZBA8"/>
<dbReference type="EMBL" id="LT960611">
    <property type="protein sequence ID" value="SON49189.1"/>
    <property type="molecule type" value="Genomic_DNA"/>
</dbReference>
<sequence length="218" mass="25075">MRQSFDQNEHDDVVRECFSKLWKHSVDLMFIMAVEPNGEFTLYDNNPASRAIMGFEPDDPIHRYNIRETWDDDIVEGLYETYRQAIAARKPVSFEQFATKDEKPVFVDTLFVPIFDANDEPIFVCGVARDISRIKEAEQMALDANIKLQEYSQALEGINSELDEKVKARTQELEAITHDLEMALEAKSSFVSRISHEIRTPINAMLGLSNLLKKISVR</sequence>
<dbReference type="CDD" id="cd00130">
    <property type="entry name" value="PAS"/>
    <property type="match status" value="1"/>
</dbReference>
<dbReference type="Gene3D" id="3.30.450.20">
    <property type="entry name" value="PAS domain"/>
    <property type="match status" value="1"/>
</dbReference>
<dbReference type="PROSITE" id="PS50113">
    <property type="entry name" value="PAC"/>
    <property type="match status" value="1"/>
</dbReference>
<keyword evidence="5" id="KW-0175">Coiled coil</keyword>
<evidence type="ECO:0000256" key="4">
    <source>
        <dbReference type="ARBA" id="ARBA00022777"/>
    </source>
</evidence>
<dbReference type="PANTHER" id="PTHR43047:SF72">
    <property type="entry name" value="OSMOSENSING HISTIDINE PROTEIN KINASE SLN1"/>
    <property type="match status" value="1"/>
</dbReference>
<dbReference type="Gene3D" id="1.10.287.130">
    <property type="match status" value="1"/>
</dbReference>
<feature type="coiled-coil region" evidence="5">
    <location>
        <begin position="134"/>
        <end position="168"/>
    </location>
</feature>
<evidence type="ECO:0000256" key="5">
    <source>
        <dbReference type="SAM" id="Coils"/>
    </source>
</evidence>
<gene>
    <name evidence="7" type="ORF">VTAP4600_A1210</name>
</gene>
<keyword evidence="8" id="KW-1185">Reference proteome</keyword>
<dbReference type="Proteomes" id="UP000235828">
    <property type="component" value="Chromosome A"/>
</dbReference>
<name>A0A2N8ZBA8_9VIBR</name>
<dbReference type="GO" id="GO:0009927">
    <property type="term" value="F:histidine phosphotransfer kinase activity"/>
    <property type="evidence" value="ECO:0007669"/>
    <property type="project" value="TreeGrafter"/>
</dbReference>
<evidence type="ECO:0000313" key="8">
    <source>
        <dbReference type="Proteomes" id="UP000235828"/>
    </source>
</evidence>
<evidence type="ECO:0000256" key="3">
    <source>
        <dbReference type="ARBA" id="ARBA00022679"/>
    </source>
</evidence>
<evidence type="ECO:0000256" key="2">
    <source>
        <dbReference type="ARBA" id="ARBA00012438"/>
    </source>
</evidence>
<dbReference type="SUPFAM" id="SSF55785">
    <property type="entry name" value="PYP-like sensor domain (PAS domain)"/>
    <property type="match status" value="1"/>
</dbReference>
<dbReference type="Pfam" id="PF08448">
    <property type="entry name" value="PAS_4"/>
    <property type="match status" value="1"/>
</dbReference>
<dbReference type="InterPro" id="IPR013656">
    <property type="entry name" value="PAS_4"/>
</dbReference>
<dbReference type="InterPro" id="IPR000014">
    <property type="entry name" value="PAS"/>
</dbReference>
<dbReference type="EC" id="2.7.13.3" evidence="2"/>
<dbReference type="CDD" id="cd00082">
    <property type="entry name" value="HisKA"/>
    <property type="match status" value="1"/>
</dbReference>
<reference evidence="7 8" key="1">
    <citation type="submission" date="2017-10" db="EMBL/GenBank/DDBJ databases">
        <authorList>
            <person name="Banno H."/>
            <person name="Chua N.-H."/>
        </authorList>
    </citation>
    <scope>NUCLEOTIDE SEQUENCE [LARGE SCALE GENOMIC DNA]</scope>
    <source>
        <strain evidence="7">Vibrio tapetis CECT4600</strain>
    </source>
</reference>